<comment type="caution">
    <text evidence="8">The sequence shown here is derived from an EMBL/GenBank/DDBJ whole genome shotgun (WGS) entry which is preliminary data.</text>
</comment>
<name>A0AAV4ATX2_9GAST</name>
<dbReference type="FunFam" id="2.60.40.1180:FF:000001">
    <property type="entry name" value="Maltase-glucoamylase, intestinal"/>
    <property type="match status" value="1"/>
</dbReference>
<reference evidence="8 9" key="1">
    <citation type="journal article" date="2021" name="Elife">
        <title>Chloroplast acquisition without the gene transfer in kleptoplastic sea slugs, Plakobranchus ocellatus.</title>
        <authorList>
            <person name="Maeda T."/>
            <person name="Takahashi S."/>
            <person name="Yoshida T."/>
            <person name="Shimamura S."/>
            <person name="Takaki Y."/>
            <person name="Nagai Y."/>
            <person name="Toyoda A."/>
            <person name="Suzuki Y."/>
            <person name="Arimoto A."/>
            <person name="Ishii H."/>
            <person name="Satoh N."/>
            <person name="Nishiyama T."/>
            <person name="Hasebe M."/>
            <person name="Maruyama T."/>
            <person name="Minagawa J."/>
            <person name="Obokata J."/>
            <person name="Shigenobu S."/>
        </authorList>
    </citation>
    <scope>NUCLEOTIDE SEQUENCE [LARGE SCALE GENOMIC DNA]</scope>
</reference>
<evidence type="ECO:0000256" key="2">
    <source>
        <dbReference type="ARBA" id="ARBA00022801"/>
    </source>
</evidence>
<evidence type="ECO:0000313" key="8">
    <source>
        <dbReference type="EMBL" id="GFO10263.1"/>
    </source>
</evidence>
<dbReference type="AlphaFoldDB" id="A0AAV4ATX2"/>
<keyword evidence="2 5" id="KW-0378">Hydrolase</keyword>
<dbReference type="EMBL" id="BLXT01004148">
    <property type="protein sequence ID" value="GFO10263.1"/>
    <property type="molecule type" value="Genomic_DNA"/>
</dbReference>
<dbReference type="Gene3D" id="2.60.40.1180">
    <property type="entry name" value="Golgi alpha-mannosidase II"/>
    <property type="match status" value="2"/>
</dbReference>
<dbReference type="GO" id="GO:0004558">
    <property type="term" value="F:alpha-1,4-glucosidase activity"/>
    <property type="evidence" value="ECO:0007669"/>
    <property type="project" value="TreeGrafter"/>
</dbReference>
<proteinExistence type="inferred from homology"/>
<protein>
    <submittedName>
        <fullName evidence="8">Lysosomal alpha-glucosidase</fullName>
    </submittedName>
</protein>
<accession>A0AAV4ATX2</accession>
<comment type="similarity">
    <text evidence="1 5">Belongs to the glycosyl hydrolase 31 family.</text>
</comment>
<dbReference type="InterPro" id="IPR017853">
    <property type="entry name" value="GH"/>
</dbReference>
<evidence type="ECO:0000259" key="7">
    <source>
        <dbReference type="Pfam" id="PF21365"/>
    </source>
</evidence>
<evidence type="ECO:0000259" key="6">
    <source>
        <dbReference type="Pfam" id="PF01055"/>
    </source>
</evidence>
<dbReference type="PANTHER" id="PTHR22762">
    <property type="entry name" value="ALPHA-GLUCOSIDASE"/>
    <property type="match status" value="1"/>
</dbReference>
<evidence type="ECO:0000256" key="3">
    <source>
        <dbReference type="ARBA" id="ARBA00023180"/>
    </source>
</evidence>
<sequence length="416" mass="47256">MNEISSFVDGSIHGCDKTSRYNSPPYLPDVVGGSLYSHTICPTARHKNFLNYDVHNLYGLAETAASFRLLKEVRGKRPFIISRSTFPGQGHYGGHWSGDNFATFYDMYKSISAMLHANMYGIPVSGSDICGFHQNRSQELCTRWHQLGAFYGFSRNHNSDDCLPQDPGQFDAKSIASTRKILLVRYSLLPYLYTLMWRSHVFGETVTRPLFFEFPDDQMTYHLDTQFLWGSGLMISPVLTKGARTVKVYFPMDMWYDFYSGQKVIIKSGQFLPLPAEFDHINLHIRGGNILPMQEPAVTTTISRKKPFWLLVSLGLNQTANGQLFWDDGDSIDTYEQGNYNLISFIASKSSLIADPEHVNYHAEPMMLGNVTVFGLSFTPTKVALDGKPIKFSFTKTVLYIYLKVSFTKAFKITWQ</sequence>
<dbReference type="Proteomes" id="UP000735302">
    <property type="component" value="Unassembled WGS sequence"/>
</dbReference>
<dbReference type="SUPFAM" id="SSF51445">
    <property type="entry name" value="(Trans)glycosidases"/>
    <property type="match status" value="1"/>
</dbReference>
<dbReference type="Gene3D" id="3.20.20.80">
    <property type="entry name" value="Glycosidases"/>
    <property type="match status" value="1"/>
</dbReference>
<dbReference type="InterPro" id="IPR000322">
    <property type="entry name" value="Glyco_hydro_31_TIM"/>
</dbReference>
<keyword evidence="3" id="KW-0325">Glycoprotein</keyword>
<gene>
    <name evidence="8" type="ORF">PoB_003676800</name>
</gene>
<keyword evidence="9" id="KW-1185">Reference proteome</keyword>
<feature type="domain" description="Glycosyl hydrolase family 31 C-terminal" evidence="7">
    <location>
        <begin position="203"/>
        <end position="291"/>
    </location>
</feature>
<organism evidence="8 9">
    <name type="scientific">Plakobranchus ocellatus</name>
    <dbReference type="NCBI Taxonomy" id="259542"/>
    <lineage>
        <taxon>Eukaryota</taxon>
        <taxon>Metazoa</taxon>
        <taxon>Spiralia</taxon>
        <taxon>Lophotrochozoa</taxon>
        <taxon>Mollusca</taxon>
        <taxon>Gastropoda</taxon>
        <taxon>Heterobranchia</taxon>
        <taxon>Euthyneura</taxon>
        <taxon>Panpulmonata</taxon>
        <taxon>Sacoglossa</taxon>
        <taxon>Placobranchoidea</taxon>
        <taxon>Plakobranchidae</taxon>
        <taxon>Plakobranchus</taxon>
    </lineage>
</organism>
<evidence type="ECO:0000256" key="4">
    <source>
        <dbReference type="ARBA" id="ARBA00023295"/>
    </source>
</evidence>
<dbReference type="Pfam" id="PF21365">
    <property type="entry name" value="Glyco_hydro_31_3rd"/>
    <property type="match status" value="1"/>
</dbReference>
<evidence type="ECO:0000256" key="5">
    <source>
        <dbReference type="RuleBase" id="RU361185"/>
    </source>
</evidence>
<dbReference type="FunFam" id="2.60.40.1180:FF:000005">
    <property type="entry name" value="Maltase-glucoamylase, intestinal"/>
    <property type="match status" value="1"/>
</dbReference>
<evidence type="ECO:0000313" key="9">
    <source>
        <dbReference type="Proteomes" id="UP000735302"/>
    </source>
</evidence>
<dbReference type="Pfam" id="PF01055">
    <property type="entry name" value="Glyco_hydro_31_2nd"/>
    <property type="match status" value="1"/>
</dbReference>
<dbReference type="InterPro" id="IPR048395">
    <property type="entry name" value="Glyco_hydro_31_C"/>
</dbReference>
<evidence type="ECO:0000256" key="1">
    <source>
        <dbReference type="ARBA" id="ARBA00007806"/>
    </source>
</evidence>
<dbReference type="PANTHER" id="PTHR22762:SF131">
    <property type="entry name" value="GLYCOSIDE HYDROLASE FAMILY 31 N-TERMINAL DOMAIN-CONTAINING PROTEIN"/>
    <property type="match status" value="1"/>
</dbReference>
<dbReference type="InterPro" id="IPR013780">
    <property type="entry name" value="Glyco_hydro_b"/>
</dbReference>
<keyword evidence="4 5" id="KW-0326">Glycosidase</keyword>
<dbReference type="GO" id="GO:0005975">
    <property type="term" value="P:carbohydrate metabolic process"/>
    <property type="evidence" value="ECO:0007669"/>
    <property type="project" value="InterPro"/>
</dbReference>
<dbReference type="SUPFAM" id="SSF51011">
    <property type="entry name" value="Glycosyl hydrolase domain"/>
    <property type="match status" value="1"/>
</dbReference>
<feature type="domain" description="Glycoside hydrolase family 31 TIM barrel" evidence="6">
    <location>
        <begin position="1"/>
        <end position="195"/>
    </location>
</feature>